<keyword evidence="7" id="KW-0093">Biotin biosynthesis</keyword>
<evidence type="ECO:0000256" key="13">
    <source>
        <dbReference type="SAM" id="MobiDB-lite"/>
    </source>
</evidence>
<evidence type="ECO:0000256" key="11">
    <source>
        <dbReference type="ARBA" id="ARBA00047715"/>
    </source>
</evidence>
<dbReference type="InterPro" id="IPR015422">
    <property type="entry name" value="PyrdxlP-dep_Trfase_small"/>
</dbReference>
<keyword evidence="6" id="KW-0808">Transferase</keyword>
<evidence type="ECO:0000256" key="3">
    <source>
        <dbReference type="ARBA" id="ARBA00010008"/>
    </source>
</evidence>
<dbReference type="InterPro" id="IPR004839">
    <property type="entry name" value="Aminotransferase_I/II_large"/>
</dbReference>
<dbReference type="PANTHER" id="PTHR13693:SF100">
    <property type="entry name" value="8-AMINO-7-OXONONANOATE SYNTHASE"/>
    <property type="match status" value="1"/>
</dbReference>
<keyword evidence="8 12" id="KW-0663">Pyridoxal phosphate</keyword>
<dbReference type="AlphaFoldDB" id="A0AAV3TCB1"/>
<evidence type="ECO:0000256" key="12">
    <source>
        <dbReference type="RuleBase" id="RU003693"/>
    </source>
</evidence>
<evidence type="ECO:0000259" key="14">
    <source>
        <dbReference type="Pfam" id="PF00155"/>
    </source>
</evidence>
<dbReference type="RefSeq" id="WP_343774335.1">
    <property type="nucleotide sequence ID" value="NZ_BAAADV010000005.1"/>
</dbReference>
<evidence type="ECO:0000256" key="8">
    <source>
        <dbReference type="ARBA" id="ARBA00022898"/>
    </source>
</evidence>
<sequence>MSDEYESGGARPPGPLDGDRGFDLAGRLADRERRDLRRELSPADRVAERAQFAPASGGDLPVLDGEERLVFASNNYLGLTNDDRVVEAAADAAEVVGTGAGASRLLTGDTLVHRDLEDRLAESKQTDRALAFSSGYAANVGTIAALDPDVIFSDEYNHASIVDACRLSGAEVIVYDHCDAEDLAAKLGDAARDPGTTDGSWLIVTDSVFSMDGDVAPLSDVCDLAEQAGAWVMVDEAHATGLYEGGGGIVQREGLSDRVDVQLGTLSKALASQGGFVAGDDDLIEYLVNAARSFVFSTGLTPPAAAAASEALHLARTTDRRDRLWRSVEFLREGLTDLGYEVPGETQILPVLVGDRGDALALADALYDRGVVAPAIRPPTVPEGTSRIRVAPMATHAAHDLERCLDAFREAGREVGVL</sequence>
<dbReference type="InterPro" id="IPR015424">
    <property type="entry name" value="PyrdxlP-dep_Trfase"/>
</dbReference>
<evidence type="ECO:0000256" key="10">
    <source>
        <dbReference type="ARBA" id="ARBA00033381"/>
    </source>
</evidence>
<evidence type="ECO:0000256" key="7">
    <source>
        <dbReference type="ARBA" id="ARBA00022756"/>
    </source>
</evidence>
<dbReference type="SUPFAM" id="SSF53383">
    <property type="entry name" value="PLP-dependent transferases"/>
    <property type="match status" value="1"/>
</dbReference>
<comment type="pathway">
    <text evidence="2">Cofactor biosynthesis; biotin biosynthesis.</text>
</comment>
<feature type="region of interest" description="Disordered" evidence="13">
    <location>
        <begin position="1"/>
        <end position="58"/>
    </location>
</feature>
<evidence type="ECO:0000256" key="5">
    <source>
        <dbReference type="ARBA" id="ARBA00013187"/>
    </source>
</evidence>
<proteinExistence type="inferred from homology"/>
<evidence type="ECO:0000256" key="1">
    <source>
        <dbReference type="ARBA" id="ARBA00001933"/>
    </source>
</evidence>
<dbReference type="EMBL" id="BAAADV010000005">
    <property type="protein sequence ID" value="GAA0675961.1"/>
    <property type="molecule type" value="Genomic_DNA"/>
</dbReference>
<name>A0AAV3TCB1_9EURY</name>
<dbReference type="PANTHER" id="PTHR13693">
    <property type="entry name" value="CLASS II AMINOTRANSFERASE/8-AMINO-7-OXONONANOATE SYNTHASE"/>
    <property type="match status" value="1"/>
</dbReference>
<comment type="catalytic activity">
    <reaction evidence="11">
        <text>6-carboxyhexanoyl-[ACP] + L-alanine + H(+) = (8S)-8-amino-7-oxononanoate + holo-[ACP] + CO2</text>
        <dbReference type="Rhea" id="RHEA:42288"/>
        <dbReference type="Rhea" id="RHEA-COMP:9685"/>
        <dbReference type="Rhea" id="RHEA-COMP:9955"/>
        <dbReference type="ChEBI" id="CHEBI:15378"/>
        <dbReference type="ChEBI" id="CHEBI:16526"/>
        <dbReference type="ChEBI" id="CHEBI:57972"/>
        <dbReference type="ChEBI" id="CHEBI:64479"/>
        <dbReference type="ChEBI" id="CHEBI:78846"/>
        <dbReference type="ChEBI" id="CHEBI:149468"/>
        <dbReference type="EC" id="2.3.1.47"/>
    </reaction>
</comment>
<evidence type="ECO:0000256" key="2">
    <source>
        <dbReference type="ARBA" id="ARBA00004746"/>
    </source>
</evidence>
<comment type="similarity">
    <text evidence="3">Belongs to the class-II pyridoxal-phosphate-dependent aminotransferase family. BioF subfamily.</text>
</comment>
<dbReference type="Gene3D" id="3.40.640.10">
    <property type="entry name" value="Type I PLP-dependent aspartate aminotransferase-like (Major domain)"/>
    <property type="match status" value="1"/>
</dbReference>
<dbReference type="GO" id="GO:0008710">
    <property type="term" value="F:8-amino-7-oxononanoate synthase activity"/>
    <property type="evidence" value="ECO:0007669"/>
    <property type="project" value="UniProtKB-EC"/>
</dbReference>
<dbReference type="CDD" id="cd06454">
    <property type="entry name" value="KBL_like"/>
    <property type="match status" value="1"/>
</dbReference>
<evidence type="ECO:0000313" key="16">
    <source>
        <dbReference type="Proteomes" id="UP001500420"/>
    </source>
</evidence>
<dbReference type="Proteomes" id="UP001500420">
    <property type="component" value="Unassembled WGS sequence"/>
</dbReference>
<gene>
    <name evidence="15" type="primary">bioF</name>
    <name evidence="15" type="ORF">GCM10009020_24640</name>
</gene>
<comment type="subunit">
    <text evidence="4">Homodimer.</text>
</comment>
<protein>
    <recommendedName>
        <fullName evidence="5">8-amino-7-oxononanoate synthase</fullName>
        <ecNumber evidence="5">2.3.1.47</ecNumber>
    </recommendedName>
    <alternativeName>
        <fullName evidence="9">7-keto-8-amino-pelargonic acid synthase</fullName>
    </alternativeName>
    <alternativeName>
        <fullName evidence="10">8-amino-7-ketopelargonate synthase</fullName>
    </alternativeName>
</protein>
<dbReference type="InterPro" id="IPR001917">
    <property type="entry name" value="Aminotrans_II_pyridoxalP_BS"/>
</dbReference>
<dbReference type="EC" id="2.3.1.47" evidence="5"/>
<evidence type="ECO:0000256" key="4">
    <source>
        <dbReference type="ARBA" id="ARBA00011738"/>
    </source>
</evidence>
<comment type="cofactor">
    <cofactor evidence="1 12">
        <name>pyridoxal 5'-phosphate</name>
        <dbReference type="ChEBI" id="CHEBI:597326"/>
    </cofactor>
</comment>
<dbReference type="Gene3D" id="3.90.1150.10">
    <property type="entry name" value="Aspartate Aminotransferase, domain 1"/>
    <property type="match status" value="1"/>
</dbReference>
<feature type="domain" description="Aminotransferase class I/classII large" evidence="14">
    <location>
        <begin position="69"/>
        <end position="407"/>
    </location>
</feature>
<dbReference type="GO" id="GO:0030170">
    <property type="term" value="F:pyridoxal phosphate binding"/>
    <property type="evidence" value="ECO:0007669"/>
    <property type="project" value="InterPro"/>
</dbReference>
<dbReference type="GO" id="GO:0009102">
    <property type="term" value="P:biotin biosynthetic process"/>
    <property type="evidence" value="ECO:0007669"/>
    <property type="project" value="UniProtKB-KW"/>
</dbReference>
<reference evidence="15 16" key="1">
    <citation type="journal article" date="2019" name="Int. J. Syst. Evol. Microbiol.">
        <title>The Global Catalogue of Microorganisms (GCM) 10K type strain sequencing project: providing services to taxonomists for standard genome sequencing and annotation.</title>
        <authorList>
            <consortium name="The Broad Institute Genomics Platform"/>
            <consortium name="The Broad Institute Genome Sequencing Center for Infectious Disease"/>
            <person name="Wu L."/>
            <person name="Ma J."/>
        </authorList>
    </citation>
    <scope>NUCLEOTIDE SEQUENCE [LARGE SCALE GENOMIC DNA]</scope>
    <source>
        <strain evidence="15 16">JCM 16328</strain>
    </source>
</reference>
<accession>A0AAV3TCB1</accession>
<keyword evidence="16" id="KW-1185">Reference proteome</keyword>
<evidence type="ECO:0000256" key="9">
    <source>
        <dbReference type="ARBA" id="ARBA00032610"/>
    </source>
</evidence>
<dbReference type="InterPro" id="IPR015421">
    <property type="entry name" value="PyrdxlP-dep_Trfase_major"/>
</dbReference>
<evidence type="ECO:0000256" key="6">
    <source>
        <dbReference type="ARBA" id="ARBA00022679"/>
    </source>
</evidence>
<dbReference type="PROSITE" id="PS00599">
    <property type="entry name" value="AA_TRANSFER_CLASS_2"/>
    <property type="match status" value="1"/>
</dbReference>
<feature type="compositionally biased region" description="Basic and acidic residues" evidence="13">
    <location>
        <begin position="17"/>
        <end position="48"/>
    </location>
</feature>
<evidence type="ECO:0000313" key="15">
    <source>
        <dbReference type="EMBL" id="GAA0675961.1"/>
    </source>
</evidence>
<dbReference type="InterPro" id="IPR050087">
    <property type="entry name" value="AON_synthase_class-II"/>
</dbReference>
<organism evidence="15 16">
    <name type="scientific">Natronoarchaeum mannanilyticum</name>
    <dbReference type="NCBI Taxonomy" id="926360"/>
    <lineage>
        <taxon>Archaea</taxon>
        <taxon>Methanobacteriati</taxon>
        <taxon>Methanobacteriota</taxon>
        <taxon>Stenosarchaea group</taxon>
        <taxon>Halobacteria</taxon>
        <taxon>Halobacteriales</taxon>
        <taxon>Natronoarchaeaceae</taxon>
    </lineage>
</organism>
<dbReference type="Pfam" id="PF00155">
    <property type="entry name" value="Aminotran_1_2"/>
    <property type="match status" value="1"/>
</dbReference>
<comment type="caution">
    <text evidence="15">The sequence shown here is derived from an EMBL/GenBank/DDBJ whole genome shotgun (WGS) entry which is preliminary data.</text>
</comment>